<keyword evidence="10" id="KW-1185">Reference proteome</keyword>
<comment type="similarity">
    <text evidence="1">Belongs to the alpha-carbonic anhydrase family.</text>
</comment>
<evidence type="ECO:0000259" key="8">
    <source>
        <dbReference type="PROSITE" id="PS51144"/>
    </source>
</evidence>
<comment type="caution">
    <text evidence="9">The sequence shown here is derived from an EMBL/GenBank/DDBJ whole genome shotgun (WGS) entry which is preliminary data.</text>
</comment>
<evidence type="ECO:0000256" key="1">
    <source>
        <dbReference type="ARBA" id="ARBA00010718"/>
    </source>
</evidence>
<dbReference type="SMART" id="SM01057">
    <property type="entry name" value="Carb_anhydrase"/>
    <property type="match status" value="1"/>
</dbReference>
<dbReference type="Proteomes" id="UP001491310">
    <property type="component" value="Unassembled WGS sequence"/>
</dbReference>
<dbReference type="EC" id="4.2.1.1" evidence="2"/>
<dbReference type="InterPro" id="IPR041891">
    <property type="entry name" value="Alpha_CA_prokaryot-like"/>
</dbReference>
<feature type="region of interest" description="Disordered" evidence="7">
    <location>
        <begin position="63"/>
        <end position="97"/>
    </location>
</feature>
<gene>
    <name evidence="9" type="ORF">WJX75_007830</name>
</gene>
<dbReference type="InterPro" id="IPR036398">
    <property type="entry name" value="CA_dom_sf"/>
</dbReference>
<feature type="compositionally biased region" description="Low complexity" evidence="7">
    <location>
        <begin position="388"/>
        <end position="402"/>
    </location>
</feature>
<dbReference type="PROSITE" id="PS51144">
    <property type="entry name" value="ALPHA_CA_2"/>
    <property type="match status" value="1"/>
</dbReference>
<evidence type="ECO:0000256" key="3">
    <source>
        <dbReference type="ARBA" id="ARBA00022723"/>
    </source>
</evidence>
<dbReference type="PANTHER" id="PTHR18952:SF265">
    <property type="entry name" value="CARBONIC ANHYDRASE"/>
    <property type="match status" value="1"/>
</dbReference>
<accession>A0ABR2Z0Q6</accession>
<proteinExistence type="inferred from homology"/>
<dbReference type="EMBL" id="JALJOT010000002">
    <property type="protein sequence ID" value="KAK9917752.1"/>
    <property type="molecule type" value="Genomic_DNA"/>
</dbReference>
<dbReference type="PANTHER" id="PTHR18952">
    <property type="entry name" value="CARBONIC ANHYDRASE"/>
    <property type="match status" value="1"/>
</dbReference>
<dbReference type="SUPFAM" id="SSF51069">
    <property type="entry name" value="Carbonic anhydrase"/>
    <property type="match status" value="1"/>
</dbReference>
<sequence>MEFYVPEIAYRTGALLTVTAREHRATQANDSKKRNTVSLNISWADPGFKFGLVIAQSPASTDSSAGAPYLDSGEGDASPAPISRGSGALSDAQSVPKGKTVCPSLLVDRSELERGFTYLEGGLDWANTTWSCTSGVLQSPINFPSFQSNISYGQVQPQRAASFSLGTANTSLVRTTSAYRIQVEADWYGTNVTIPVCGGNVGCFNKNQSVPAVFYNATIQKVHFHIPSDHSIYGVQYPLEAQIIMTISQDDLSTCPSNGCQIGLSVLHTLFDEPEKINLFLDSVIPYIPYNGAGCVGIPANISLDVTDLLPSNMSYFTYRGSFTAPPCTEGLAWYVLATPQKVGQQQVVAFQNAMAQVQRPCGDGRISKASKKKADSGKRHLLQQTKNSNSNNVNSNDPSSNGVCVVAGTRSNNRPTQPLGTRIINFYRDDTNGTDAASA</sequence>
<dbReference type="Gene3D" id="3.10.200.10">
    <property type="entry name" value="Alpha carbonic anhydrase"/>
    <property type="match status" value="1"/>
</dbReference>
<dbReference type="CDD" id="cd03124">
    <property type="entry name" value="alpha_CA_prokaryotic_like"/>
    <property type="match status" value="1"/>
</dbReference>
<organism evidence="9 10">
    <name type="scientific">Coccomyxa subellipsoidea</name>
    <dbReference type="NCBI Taxonomy" id="248742"/>
    <lineage>
        <taxon>Eukaryota</taxon>
        <taxon>Viridiplantae</taxon>
        <taxon>Chlorophyta</taxon>
        <taxon>core chlorophytes</taxon>
        <taxon>Trebouxiophyceae</taxon>
        <taxon>Trebouxiophyceae incertae sedis</taxon>
        <taxon>Coccomyxaceae</taxon>
        <taxon>Coccomyxa</taxon>
    </lineage>
</organism>
<evidence type="ECO:0000313" key="9">
    <source>
        <dbReference type="EMBL" id="KAK9917752.1"/>
    </source>
</evidence>
<keyword evidence="4" id="KW-0862">Zinc</keyword>
<evidence type="ECO:0000256" key="5">
    <source>
        <dbReference type="ARBA" id="ARBA00023239"/>
    </source>
</evidence>
<dbReference type="Pfam" id="PF00194">
    <property type="entry name" value="Carb_anhydrase"/>
    <property type="match status" value="1"/>
</dbReference>
<feature type="compositionally biased region" description="Polar residues" evidence="7">
    <location>
        <begin position="410"/>
        <end position="420"/>
    </location>
</feature>
<evidence type="ECO:0000256" key="7">
    <source>
        <dbReference type="SAM" id="MobiDB-lite"/>
    </source>
</evidence>
<evidence type="ECO:0000256" key="2">
    <source>
        <dbReference type="ARBA" id="ARBA00012925"/>
    </source>
</evidence>
<keyword evidence="3" id="KW-0479">Metal-binding</keyword>
<evidence type="ECO:0000256" key="4">
    <source>
        <dbReference type="ARBA" id="ARBA00022833"/>
    </source>
</evidence>
<comment type="catalytic activity">
    <reaction evidence="6">
        <text>hydrogencarbonate + H(+) = CO2 + H2O</text>
        <dbReference type="Rhea" id="RHEA:10748"/>
        <dbReference type="ChEBI" id="CHEBI:15377"/>
        <dbReference type="ChEBI" id="CHEBI:15378"/>
        <dbReference type="ChEBI" id="CHEBI:16526"/>
        <dbReference type="ChEBI" id="CHEBI:17544"/>
        <dbReference type="EC" id="4.2.1.1"/>
    </reaction>
</comment>
<keyword evidence="5" id="KW-0456">Lyase</keyword>
<dbReference type="InterPro" id="IPR001148">
    <property type="entry name" value="CA_dom"/>
</dbReference>
<evidence type="ECO:0000313" key="10">
    <source>
        <dbReference type="Proteomes" id="UP001491310"/>
    </source>
</evidence>
<protein>
    <recommendedName>
        <fullName evidence="2">carbonic anhydrase</fullName>
        <ecNumber evidence="2">4.2.1.1</ecNumber>
    </recommendedName>
</protein>
<name>A0ABR2Z0Q6_9CHLO</name>
<feature type="domain" description="Alpha-carbonic anhydrase" evidence="8">
    <location>
        <begin position="114"/>
        <end position="386"/>
    </location>
</feature>
<feature type="region of interest" description="Disordered" evidence="7">
    <location>
        <begin position="362"/>
        <end position="420"/>
    </location>
</feature>
<evidence type="ECO:0000256" key="6">
    <source>
        <dbReference type="ARBA" id="ARBA00048348"/>
    </source>
</evidence>
<dbReference type="InterPro" id="IPR023561">
    <property type="entry name" value="Carbonic_anhydrase_a-class"/>
</dbReference>
<reference evidence="9 10" key="1">
    <citation type="journal article" date="2024" name="Nat. Commun.">
        <title>Phylogenomics reveals the evolutionary origins of lichenization in chlorophyte algae.</title>
        <authorList>
            <person name="Puginier C."/>
            <person name="Libourel C."/>
            <person name="Otte J."/>
            <person name="Skaloud P."/>
            <person name="Haon M."/>
            <person name="Grisel S."/>
            <person name="Petersen M."/>
            <person name="Berrin J.G."/>
            <person name="Delaux P.M."/>
            <person name="Dal Grande F."/>
            <person name="Keller J."/>
        </authorList>
    </citation>
    <scope>NUCLEOTIDE SEQUENCE [LARGE SCALE GENOMIC DNA]</scope>
    <source>
        <strain evidence="9 10">SAG 216-7</strain>
    </source>
</reference>